<reference evidence="2 3" key="1">
    <citation type="submission" date="2011-01" db="EMBL/GenBank/DDBJ databases">
        <authorList>
            <person name="Weinstock G."/>
            <person name="Sodergren E."/>
            <person name="Clifton S."/>
            <person name="Fulton L."/>
            <person name="Fulton B."/>
            <person name="Courtney L."/>
            <person name="Fronick C."/>
            <person name="Harrison M."/>
            <person name="Strong C."/>
            <person name="Farmer C."/>
            <person name="Delahaunty K."/>
            <person name="Markovic C."/>
            <person name="Hall O."/>
            <person name="Minx P."/>
            <person name="Tomlinson C."/>
            <person name="Mitreva M."/>
            <person name="Hou S."/>
            <person name="Chen J."/>
            <person name="Wollam A."/>
            <person name="Pepin K.H."/>
            <person name="Johnson M."/>
            <person name="Bhonagiri V."/>
            <person name="Zhang X."/>
            <person name="Suruliraj S."/>
            <person name="Warren W."/>
            <person name="Chinwalla A."/>
            <person name="Mardis E.R."/>
            <person name="Wilson R.K."/>
        </authorList>
    </citation>
    <scope>NUCLEOTIDE SEQUENCE [LARGE SCALE GENOMIC DNA]</scope>
    <source>
        <strain evidence="2 3">YIT 12067</strain>
    </source>
</reference>
<dbReference type="EMBL" id="AEVN01000099">
    <property type="protein sequence ID" value="EFY04228.1"/>
    <property type="molecule type" value="Genomic_DNA"/>
</dbReference>
<dbReference type="PANTHER" id="PTHR34504:SF2">
    <property type="entry name" value="UPF0150 PROTEIN SSL0259"/>
    <property type="match status" value="1"/>
</dbReference>
<dbReference type="RefSeq" id="WP_009146163.1">
    <property type="nucleotide sequence ID" value="NZ_GL830927.1"/>
</dbReference>
<dbReference type="eggNOG" id="COG1598">
    <property type="taxonomic scope" value="Bacteria"/>
</dbReference>
<comment type="caution">
    <text evidence="2">The sequence shown here is derived from an EMBL/GenBank/DDBJ whole genome shotgun (WGS) entry which is preliminary data.</text>
</comment>
<evidence type="ECO:0000313" key="3">
    <source>
        <dbReference type="Proteomes" id="UP000004923"/>
    </source>
</evidence>
<accession>E8LG23</accession>
<keyword evidence="3" id="KW-1185">Reference proteome</keyword>
<dbReference type="SUPFAM" id="SSF143100">
    <property type="entry name" value="TTHA1013/TTHA0281-like"/>
    <property type="match status" value="1"/>
</dbReference>
<dbReference type="InterPro" id="IPR035069">
    <property type="entry name" value="TTHA1013/TTHA0281-like"/>
</dbReference>
<protein>
    <submittedName>
        <fullName evidence="2">Toxin-antitoxin system, antitoxin component, HicB family</fullName>
    </submittedName>
</protein>
<organism evidence="2 3">
    <name type="scientific">Phascolarctobacterium succinatutens YIT 12067</name>
    <dbReference type="NCBI Taxonomy" id="626939"/>
    <lineage>
        <taxon>Bacteria</taxon>
        <taxon>Bacillati</taxon>
        <taxon>Bacillota</taxon>
        <taxon>Negativicutes</taxon>
        <taxon>Acidaminococcales</taxon>
        <taxon>Acidaminococcaceae</taxon>
        <taxon>Phascolarctobacterium</taxon>
    </lineage>
</organism>
<sequence length="134" mass="15513">MYKNYLDNYIFPAIIEKNEKNYNIYFPDLPGCVASGEDIQQAVNQAKGALELHLWGMEQDDEVIPVPEYRDMHIAANETICFIDVNMFGIRAKMDNRSVKKTLSIPWYLNELAEKKKINFSQLLQRALRAQLGL</sequence>
<dbReference type="InterPro" id="IPR031807">
    <property type="entry name" value="HicB-like"/>
</dbReference>
<dbReference type="AlphaFoldDB" id="E8LG23"/>
<name>E8LG23_9FIRM</name>
<feature type="domain" description="HicB-like antitoxin of toxin-antitoxin system" evidence="1">
    <location>
        <begin position="11"/>
        <end position="125"/>
    </location>
</feature>
<dbReference type="InterPro" id="IPR051404">
    <property type="entry name" value="TA_system_antitoxin"/>
</dbReference>
<gene>
    <name evidence="2" type="ORF">HMPREF9443_01821</name>
</gene>
<evidence type="ECO:0000313" key="2">
    <source>
        <dbReference type="EMBL" id="EFY04228.1"/>
    </source>
</evidence>
<dbReference type="Gene3D" id="3.30.160.250">
    <property type="match status" value="1"/>
</dbReference>
<dbReference type="PANTHER" id="PTHR34504">
    <property type="entry name" value="ANTITOXIN HICB"/>
    <property type="match status" value="1"/>
</dbReference>
<proteinExistence type="predicted"/>
<dbReference type="HOGENOM" id="CLU_114047_0_2_9"/>
<dbReference type="Pfam" id="PF15919">
    <property type="entry name" value="HicB_lk_antitox"/>
    <property type="match status" value="1"/>
</dbReference>
<dbReference type="Proteomes" id="UP000004923">
    <property type="component" value="Unassembled WGS sequence"/>
</dbReference>
<evidence type="ECO:0000259" key="1">
    <source>
        <dbReference type="Pfam" id="PF15919"/>
    </source>
</evidence>
<dbReference type="OrthoDB" id="5419659at2"/>